<dbReference type="CDD" id="cd06445">
    <property type="entry name" value="ATase"/>
    <property type="match status" value="1"/>
</dbReference>
<evidence type="ECO:0000256" key="5">
    <source>
        <dbReference type="ARBA" id="ARBA00023204"/>
    </source>
</evidence>
<evidence type="ECO:0000256" key="4">
    <source>
        <dbReference type="ARBA" id="ARBA00022763"/>
    </source>
</evidence>
<dbReference type="InterPro" id="IPR014048">
    <property type="entry name" value="MethylDNA_cys_MeTrfase_DNA-bd"/>
</dbReference>
<evidence type="ECO:0000259" key="7">
    <source>
        <dbReference type="Pfam" id="PF01035"/>
    </source>
</evidence>
<dbReference type="SUPFAM" id="SSF46767">
    <property type="entry name" value="Methylated DNA-protein cysteine methyltransferase, C-terminal domain"/>
    <property type="match status" value="1"/>
</dbReference>
<dbReference type="PANTHER" id="PTHR10815:SF5">
    <property type="entry name" value="METHYLATED-DNA--PROTEIN-CYSTEINE METHYLTRANSFERASE"/>
    <property type="match status" value="1"/>
</dbReference>
<organism evidence="8 9">
    <name type="scientific">Parasphingorhabdus marina DSM 22363</name>
    <dbReference type="NCBI Taxonomy" id="1123272"/>
    <lineage>
        <taxon>Bacteria</taxon>
        <taxon>Pseudomonadati</taxon>
        <taxon>Pseudomonadota</taxon>
        <taxon>Alphaproteobacteria</taxon>
        <taxon>Sphingomonadales</taxon>
        <taxon>Sphingomonadaceae</taxon>
        <taxon>Parasphingorhabdus</taxon>
    </lineage>
</organism>
<keyword evidence="3 8" id="KW-0808">Transferase</keyword>
<dbReference type="AlphaFoldDB" id="A0A1N6CUU1"/>
<dbReference type="InterPro" id="IPR001497">
    <property type="entry name" value="MethylDNA_cys_MeTrfase_AS"/>
</dbReference>
<reference evidence="9" key="1">
    <citation type="submission" date="2016-11" db="EMBL/GenBank/DDBJ databases">
        <authorList>
            <person name="Varghese N."/>
            <person name="Submissions S."/>
        </authorList>
    </citation>
    <scope>NUCLEOTIDE SEQUENCE [LARGE SCALE GENOMIC DNA]</scope>
    <source>
        <strain evidence="9">DSM 22363</strain>
    </source>
</reference>
<gene>
    <name evidence="8" type="ORF">SAMN02745824_1041</name>
</gene>
<accession>A0A1N6CUU1</accession>
<evidence type="ECO:0000256" key="3">
    <source>
        <dbReference type="ARBA" id="ARBA00022679"/>
    </source>
</evidence>
<dbReference type="GO" id="GO:0003908">
    <property type="term" value="F:methylated-DNA-[protein]-cysteine S-methyltransferase activity"/>
    <property type="evidence" value="ECO:0007669"/>
    <property type="project" value="UniProtKB-EC"/>
</dbReference>
<feature type="domain" description="Methylated-DNA-[protein]-cysteine S-methyltransferase DNA binding" evidence="7">
    <location>
        <begin position="89"/>
        <end position="170"/>
    </location>
</feature>
<evidence type="ECO:0000313" key="9">
    <source>
        <dbReference type="Proteomes" id="UP000185192"/>
    </source>
</evidence>
<evidence type="ECO:0000256" key="2">
    <source>
        <dbReference type="ARBA" id="ARBA00022603"/>
    </source>
</evidence>
<keyword evidence="9" id="KW-1185">Reference proteome</keyword>
<comment type="catalytic activity">
    <reaction evidence="1">
        <text>a 4-O-methyl-thymidine in DNA + L-cysteinyl-[protein] = a thymidine in DNA + S-methyl-L-cysteinyl-[protein]</text>
        <dbReference type="Rhea" id="RHEA:53428"/>
        <dbReference type="Rhea" id="RHEA-COMP:10131"/>
        <dbReference type="Rhea" id="RHEA-COMP:10132"/>
        <dbReference type="Rhea" id="RHEA-COMP:13555"/>
        <dbReference type="Rhea" id="RHEA-COMP:13556"/>
        <dbReference type="ChEBI" id="CHEBI:29950"/>
        <dbReference type="ChEBI" id="CHEBI:82612"/>
        <dbReference type="ChEBI" id="CHEBI:137386"/>
        <dbReference type="ChEBI" id="CHEBI:137387"/>
        <dbReference type="EC" id="2.1.1.63"/>
    </reaction>
</comment>
<dbReference type="InterPro" id="IPR036388">
    <property type="entry name" value="WH-like_DNA-bd_sf"/>
</dbReference>
<keyword evidence="2 8" id="KW-0489">Methyltransferase</keyword>
<dbReference type="Gene3D" id="1.10.10.10">
    <property type="entry name" value="Winged helix-like DNA-binding domain superfamily/Winged helix DNA-binding domain"/>
    <property type="match status" value="1"/>
</dbReference>
<dbReference type="NCBIfam" id="TIGR00589">
    <property type="entry name" value="ogt"/>
    <property type="match status" value="1"/>
</dbReference>
<evidence type="ECO:0000256" key="1">
    <source>
        <dbReference type="ARBA" id="ARBA00001286"/>
    </source>
</evidence>
<proteinExistence type="predicted"/>
<keyword evidence="5" id="KW-0234">DNA repair</keyword>
<dbReference type="EMBL" id="FSQW01000001">
    <property type="protein sequence ID" value="SIN62282.1"/>
    <property type="molecule type" value="Genomic_DNA"/>
</dbReference>
<dbReference type="PANTHER" id="PTHR10815">
    <property type="entry name" value="METHYLATED-DNA--PROTEIN-CYSTEINE METHYLTRANSFERASE"/>
    <property type="match status" value="1"/>
</dbReference>
<comment type="catalytic activity">
    <reaction evidence="6">
        <text>a 6-O-methyl-2'-deoxyguanosine in DNA + L-cysteinyl-[protein] = S-methyl-L-cysteinyl-[protein] + a 2'-deoxyguanosine in DNA</text>
        <dbReference type="Rhea" id="RHEA:24000"/>
        <dbReference type="Rhea" id="RHEA-COMP:10131"/>
        <dbReference type="Rhea" id="RHEA-COMP:10132"/>
        <dbReference type="Rhea" id="RHEA-COMP:11367"/>
        <dbReference type="Rhea" id="RHEA-COMP:11368"/>
        <dbReference type="ChEBI" id="CHEBI:29950"/>
        <dbReference type="ChEBI" id="CHEBI:82612"/>
        <dbReference type="ChEBI" id="CHEBI:85445"/>
        <dbReference type="ChEBI" id="CHEBI:85448"/>
        <dbReference type="EC" id="2.1.1.63"/>
    </reaction>
</comment>
<dbReference type="Proteomes" id="UP000185192">
    <property type="component" value="Unassembled WGS sequence"/>
</dbReference>
<dbReference type="GO" id="GO:0006281">
    <property type="term" value="P:DNA repair"/>
    <property type="evidence" value="ECO:0007669"/>
    <property type="project" value="UniProtKB-KW"/>
</dbReference>
<dbReference type="PROSITE" id="PS00374">
    <property type="entry name" value="MGMT"/>
    <property type="match status" value="1"/>
</dbReference>
<dbReference type="Pfam" id="PF01035">
    <property type="entry name" value="DNA_binding_1"/>
    <property type="match status" value="1"/>
</dbReference>
<name>A0A1N6CUU1_9SPHN</name>
<protein>
    <submittedName>
        <fullName evidence="8">Methylated-DNA-[protein]-cysteine S-methyltransferase</fullName>
    </submittedName>
</protein>
<evidence type="ECO:0000256" key="6">
    <source>
        <dbReference type="ARBA" id="ARBA00049348"/>
    </source>
</evidence>
<dbReference type="InterPro" id="IPR036217">
    <property type="entry name" value="MethylDNA_cys_MeTrfase_DNAb"/>
</dbReference>
<dbReference type="OrthoDB" id="9802228at2"/>
<sequence length="191" mass="20356">MVLETVQFTLFPTAVGDCGIAWRGDTVVATVLPEKTPVATEARLFERTGAKKGQPIAAIELAIQAMSALLEGEKADLSFITCDFHGIDPFSMEVYSVTRTVPVGETLTYGDVALQLGDKLYAQRVGQALGRNPFPIIIPCHRVVGANGKLIGFSAPGGIETKLKMLSIEGAQIADPPSLFDDLPLATKPQD</sequence>
<dbReference type="STRING" id="1123272.SAMN02745824_1041"/>
<keyword evidence="4" id="KW-0227">DNA damage</keyword>
<evidence type="ECO:0000313" key="8">
    <source>
        <dbReference type="EMBL" id="SIN62282.1"/>
    </source>
</evidence>
<dbReference type="GO" id="GO:0032259">
    <property type="term" value="P:methylation"/>
    <property type="evidence" value="ECO:0007669"/>
    <property type="project" value="UniProtKB-KW"/>
</dbReference>